<dbReference type="Proteomes" id="UP000887212">
    <property type="component" value="Unassembled WGS sequence"/>
</dbReference>
<evidence type="ECO:0000313" key="1">
    <source>
        <dbReference type="EMBL" id="GIZ87062.1"/>
    </source>
</evidence>
<name>A0AA37FJ48_AQUAC</name>
<proteinExistence type="predicted"/>
<dbReference type="EMBL" id="BPMS01000001">
    <property type="protein sequence ID" value="GIZ87062.1"/>
    <property type="molecule type" value="Genomic_DNA"/>
</dbReference>
<gene>
    <name evidence="1" type="ORF">KAM435_03890</name>
    <name evidence="2" type="ORF">KAM436_01420</name>
</gene>
<evidence type="ECO:0000313" key="2">
    <source>
        <dbReference type="EMBL" id="GIZ91174.1"/>
    </source>
</evidence>
<reference evidence="1 4" key="1">
    <citation type="submission" date="2021-07" db="EMBL/GenBank/DDBJ databases">
        <title>Whole genome sequencing of carbapenem-resistant Pseudomonas spp. isolated in Japan.</title>
        <authorList>
            <person name="Suzuki M."/>
            <person name="Maehana S."/>
            <person name="Kitasato H."/>
        </authorList>
    </citation>
    <scope>NUCLEOTIDE SEQUENCE</scope>
    <source>
        <strain evidence="1">KAM435</strain>
        <strain evidence="2 4">KAM436</strain>
    </source>
</reference>
<dbReference type="EMBL" id="BPMT01000001">
    <property type="protein sequence ID" value="GIZ91174.1"/>
    <property type="molecule type" value="Genomic_DNA"/>
</dbReference>
<accession>A0AA37FJ48</accession>
<sequence>MAAIAIGQALRQAATTEQHELLAHRRKAQPFGASGRTIGKHGRAPAAAQQMGLAGVDLADFGKLGILRV</sequence>
<evidence type="ECO:0000313" key="4">
    <source>
        <dbReference type="Proteomes" id="UP000887228"/>
    </source>
</evidence>
<dbReference type="Proteomes" id="UP000887228">
    <property type="component" value="Unassembled WGS sequence"/>
</dbReference>
<evidence type="ECO:0000313" key="3">
    <source>
        <dbReference type="Proteomes" id="UP000887212"/>
    </source>
</evidence>
<comment type="caution">
    <text evidence="1">The sequence shown here is derived from an EMBL/GenBank/DDBJ whole genome shotgun (WGS) entry which is preliminary data.</text>
</comment>
<dbReference type="AlphaFoldDB" id="A0AA37FJ48"/>
<protein>
    <submittedName>
        <fullName evidence="1">Uncharacterized protein</fullName>
    </submittedName>
</protein>
<organism evidence="1 3">
    <name type="scientific">Aquipseudomonas alcaligenes</name>
    <name type="common">Pseudomonas alcaligenes</name>
    <dbReference type="NCBI Taxonomy" id="43263"/>
    <lineage>
        <taxon>Bacteria</taxon>
        <taxon>Pseudomonadati</taxon>
        <taxon>Pseudomonadota</taxon>
        <taxon>Gammaproteobacteria</taxon>
        <taxon>Pseudomonadales</taxon>
        <taxon>Pseudomonadaceae</taxon>
        <taxon>Aquipseudomonas</taxon>
    </lineage>
</organism>